<accession>A0A316Z746</accession>
<dbReference type="AlphaFoldDB" id="A0A316Z746"/>
<name>A0A316Z746_9BASI</name>
<dbReference type="RefSeq" id="XP_025596334.1">
    <property type="nucleotide sequence ID" value="XM_025744337.1"/>
</dbReference>
<evidence type="ECO:0000256" key="1">
    <source>
        <dbReference type="SAM" id="MobiDB-lite"/>
    </source>
</evidence>
<reference evidence="2 3" key="1">
    <citation type="journal article" date="2018" name="Mol. Biol. Evol.">
        <title>Broad Genomic Sampling Reveals a Smut Pathogenic Ancestry of the Fungal Clade Ustilaginomycotina.</title>
        <authorList>
            <person name="Kijpornyongpan T."/>
            <person name="Mondo S.J."/>
            <person name="Barry K."/>
            <person name="Sandor L."/>
            <person name="Lee J."/>
            <person name="Lipzen A."/>
            <person name="Pangilinan J."/>
            <person name="LaButti K."/>
            <person name="Hainaut M."/>
            <person name="Henrissat B."/>
            <person name="Grigoriev I.V."/>
            <person name="Spatafora J.W."/>
            <person name="Aime M.C."/>
        </authorList>
    </citation>
    <scope>NUCLEOTIDE SEQUENCE [LARGE SCALE GENOMIC DNA]</scope>
    <source>
        <strain evidence="2 3">MCA 4186</strain>
    </source>
</reference>
<proteinExistence type="predicted"/>
<dbReference type="Proteomes" id="UP000245946">
    <property type="component" value="Unassembled WGS sequence"/>
</dbReference>
<feature type="compositionally biased region" description="Low complexity" evidence="1">
    <location>
        <begin position="7"/>
        <end position="35"/>
    </location>
</feature>
<evidence type="ECO:0000313" key="3">
    <source>
        <dbReference type="Proteomes" id="UP000245946"/>
    </source>
</evidence>
<dbReference type="GeneID" id="37271881"/>
<evidence type="ECO:0000313" key="2">
    <source>
        <dbReference type="EMBL" id="PWN96055.1"/>
    </source>
</evidence>
<dbReference type="EMBL" id="KZ819301">
    <property type="protein sequence ID" value="PWN96055.1"/>
    <property type="molecule type" value="Genomic_DNA"/>
</dbReference>
<gene>
    <name evidence="2" type="ORF">FA09DRAFT_340621</name>
</gene>
<protein>
    <submittedName>
        <fullName evidence="2">Uncharacterized protein</fullName>
    </submittedName>
</protein>
<sequence length="357" mass="37021">MPALRTPSSSASPAKRAAPGAHVSSQSARSSSSPGSPAPPQRGKPARPEPGRASPRLANVAEDEGEDGAWATVERLLLDRTLHLHAHSHLHFPSDVPSETPSSSAAPEQLRAMRLACREFMTPRLAALSNTLPGVSAPPPQVRVATLPSLGPEAWVIEVVMRAPNPTNARASAATAPASAAVLMLPTVLLARAARTSSTSPTAPALLPLLLAFTAQHLDTHLSPQGAARSCKGKRLEVLLEDLWKHAMGAGEGSIECAWDMGTKGLDNMSLQMGWADAAESCGGAGKAPIHPLLTAYLAEHSSLYPSPSALVRIGVAGVHVGVNASGVRIKVSSGKGDAKGRARRVLKWINEEAAAA</sequence>
<organism evidence="2 3">
    <name type="scientific">Tilletiopsis washingtonensis</name>
    <dbReference type="NCBI Taxonomy" id="58919"/>
    <lineage>
        <taxon>Eukaryota</taxon>
        <taxon>Fungi</taxon>
        <taxon>Dikarya</taxon>
        <taxon>Basidiomycota</taxon>
        <taxon>Ustilaginomycotina</taxon>
        <taxon>Exobasidiomycetes</taxon>
        <taxon>Entylomatales</taxon>
        <taxon>Entylomatales incertae sedis</taxon>
        <taxon>Tilletiopsis</taxon>
    </lineage>
</organism>
<keyword evidence="3" id="KW-1185">Reference proteome</keyword>
<dbReference type="OrthoDB" id="10324863at2759"/>
<feature type="region of interest" description="Disordered" evidence="1">
    <location>
        <begin position="1"/>
        <end position="65"/>
    </location>
</feature>